<feature type="transmembrane region" description="Helical" evidence="5">
    <location>
        <begin position="314"/>
        <end position="339"/>
    </location>
</feature>
<dbReference type="PANTHER" id="PTHR11360:SF284">
    <property type="entry name" value="EG:103B4.3 PROTEIN-RELATED"/>
    <property type="match status" value="1"/>
</dbReference>
<proteinExistence type="predicted"/>
<dbReference type="InterPro" id="IPR011701">
    <property type="entry name" value="MFS"/>
</dbReference>
<evidence type="ECO:0000313" key="8">
    <source>
        <dbReference type="Proteomes" id="UP000572680"/>
    </source>
</evidence>
<keyword evidence="2 5" id="KW-0812">Transmembrane</keyword>
<evidence type="ECO:0000256" key="5">
    <source>
        <dbReference type="SAM" id="Phobius"/>
    </source>
</evidence>
<feature type="transmembrane region" description="Helical" evidence="5">
    <location>
        <begin position="383"/>
        <end position="401"/>
    </location>
</feature>
<dbReference type="PANTHER" id="PTHR11360">
    <property type="entry name" value="MONOCARBOXYLATE TRANSPORTER"/>
    <property type="match status" value="1"/>
</dbReference>
<feature type="transmembrane region" description="Helical" evidence="5">
    <location>
        <begin position="16"/>
        <end position="37"/>
    </location>
</feature>
<dbReference type="AlphaFoldDB" id="A0A7W3LJ57"/>
<evidence type="ECO:0000259" key="6">
    <source>
        <dbReference type="PROSITE" id="PS50850"/>
    </source>
</evidence>
<dbReference type="GO" id="GO:0005886">
    <property type="term" value="C:plasma membrane"/>
    <property type="evidence" value="ECO:0007669"/>
    <property type="project" value="UniProtKB-SubCell"/>
</dbReference>
<feature type="domain" description="Major facilitator superfamily (MFS) profile" evidence="6">
    <location>
        <begin position="18"/>
        <end position="406"/>
    </location>
</feature>
<accession>A0A7W3LJ57</accession>
<feature type="transmembrane region" description="Helical" evidence="5">
    <location>
        <begin position="172"/>
        <end position="194"/>
    </location>
</feature>
<organism evidence="7 8">
    <name type="scientific">Actinomadura namibiensis</name>
    <dbReference type="NCBI Taxonomy" id="182080"/>
    <lineage>
        <taxon>Bacteria</taxon>
        <taxon>Bacillati</taxon>
        <taxon>Actinomycetota</taxon>
        <taxon>Actinomycetes</taxon>
        <taxon>Streptosporangiales</taxon>
        <taxon>Thermomonosporaceae</taxon>
        <taxon>Actinomadura</taxon>
    </lineage>
</organism>
<evidence type="ECO:0000256" key="1">
    <source>
        <dbReference type="ARBA" id="ARBA00004651"/>
    </source>
</evidence>
<feature type="transmembrane region" description="Helical" evidence="5">
    <location>
        <begin position="222"/>
        <end position="241"/>
    </location>
</feature>
<keyword evidence="4 5" id="KW-0472">Membrane</keyword>
<protein>
    <submittedName>
        <fullName evidence="7">Putative MFS family arabinose efflux permease</fullName>
    </submittedName>
</protein>
<feature type="transmembrane region" description="Helical" evidence="5">
    <location>
        <begin position="351"/>
        <end position="371"/>
    </location>
</feature>
<evidence type="ECO:0000256" key="3">
    <source>
        <dbReference type="ARBA" id="ARBA00022989"/>
    </source>
</evidence>
<feature type="transmembrane region" description="Helical" evidence="5">
    <location>
        <begin position="145"/>
        <end position="166"/>
    </location>
</feature>
<dbReference type="InterPro" id="IPR020846">
    <property type="entry name" value="MFS_dom"/>
</dbReference>
<dbReference type="CDD" id="cd17355">
    <property type="entry name" value="MFS_YcxA_like"/>
    <property type="match status" value="1"/>
</dbReference>
<dbReference type="InterPro" id="IPR036259">
    <property type="entry name" value="MFS_trans_sf"/>
</dbReference>
<sequence length="411" mass="41396">MIETDVRRTGKGTRPVGAVVAVAAAVIVAAGAFSTVPGLLVGPLHHEFGWSHGTAGAAMWASMALNGLVAPFAAALTERFGPRPVATAALAGLAAGAGLSAFMTAAWQYVLCWGVLAGLGTGALGGTFAAVVAHRWVQRRRGLAMGVLTAAGVVGQFGFLPLVAGVVERTQWRAGVGAVAVAALAVLPLAGFVLRDPPGGHGGGARPGAASVLRSAARTRTFWLLAGTFAICGMSTNGVMWTHFVAAAGDHGMAAPAAASVLSVIGVCNVAGTVASGWLTDRYDPRWLLAGYYALRSGALLALPALLGPQVRPSLVAFAVVFGVLDVATVPPTIALSAVRERFGEREGAVVFGWTLAAHQLGAGMMALAGGVVRDASGEYTPMWAGAGALCLVAAVMAAGLRRVPPGRITA</sequence>
<dbReference type="Gene3D" id="1.20.1250.20">
    <property type="entry name" value="MFS general substrate transporter like domains"/>
    <property type="match status" value="2"/>
</dbReference>
<dbReference type="RefSeq" id="WP_182841644.1">
    <property type="nucleotide sequence ID" value="NZ_BAAALP010000008.1"/>
</dbReference>
<keyword evidence="3 5" id="KW-1133">Transmembrane helix</keyword>
<dbReference type="Pfam" id="PF07690">
    <property type="entry name" value="MFS_1"/>
    <property type="match status" value="1"/>
</dbReference>
<dbReference type="GO" id="GO:0022857">
    <property type="term" value="F:transmembrane transporter activity"/>
    <property type="evidence" value="ECO:0007669"/>
    <property type="project" value="InterPro"/>
</dbReference>
<reference evidence="7 8" key="1">
    <citation type="submission" date="2020-08" db="EMBL/GenBank/DDBJ databases">
        <title>Genomic Encyclopedia of Type Strains, Phase IV (KMG-IV): sequencing the most valuable type-strain genomes for metagenomic binning, comparative biology and taxonomic classification.</title>
        <authorList>
            <person name="Goeker M."/>
        </authorList>
    </citation>
    <scope>NUCLEOTIDE SEQUENCE [LARGE SCALE GENOMIC DNA]</scope>
    <source>
        <strain evidence="7 8">DSM 44197</strain>
    </source>
</reference>
<feature type="transmembrane region" description="Helical" evidence="5">
    <location>
        <begin position="57"/>
        <end position="76"/>
    </location>
</feature>
<dbReference type="EMBL" id="JACJIA010000001">
    <property type="protein sequence ID" value="MBA8949144.1"/>
    <property type="molecule type" value="Genomic_DNA"/>
</dbReference>
<feature type="transmembrane region" description="Helical" evidence="5">
    <location>
        <begin position="88"/>
        <end position="107"/>
    </location>
</feature>
<evidence type="ECO:0000313" key="7">
    <source>
        <dbReference type="EMBL" id="MBA8949144.1"/>
    </source>
</evidence>
<comment type="caution">
    <text evidence="7">The sequence shown here is derived from an EMBL/GenBank/DDBJ whole genome shotgun (WGS) entry which is preliminary data.</text>
</comment>
<name>A0A7W3LJ57_ACTNM</name>
<evidence type="ECO:0000256" key="4">
    <source>
        <dbReference type="ARBA" id="ARBA00023136"/>
    </source>
</evidence>
<keyword evidence="8" id="KW-1185">Reference proteome</keyword>
<comment type="subcellular location">
    <subcellularLocation>
        <location evidence="1">Cell membrane</location>
        <topology evidence="1">Multi-pass membrane protein</topology>
    </subcellularLocation>
</comment>
<feature type="transmembrane region" description="Helical" evidence="5">
    <location>
        <begin position="113"/>
        <end position="133"/>
    </location>
</feature>
<dbReference type="Proteomes" id="UP000572680">
    <property type="component" value="Unassembled WGS sequence"/>
</dbReference>
<dbReference type="InterPro" id="IPR050327">
    <property type="entry name" value="Proton-linked_MCT"/>
</dbReference>
<dbReference type="PROSITE" id="PS50850">
    <property type="entry name" value="MFS"/>
    <property type="match status" value="1"/>
</dbReference>
<feature type="transmembrane region" description="Helical" evidence="5">
    <location>
        <begin position="253"/>
        <end position="275"/>
    </location>
</feature>
<feature type="transmembrane region" description="Helical" evidence="5">
    <location>
        <begin position="287"/>
        <end position="308"/>
    </location>
</feature>
<evidence type="ECO:0000256" key="2">
    <source>
        <dbReference type="ARBA" id="ARBA00022692"/>
    </source>
</evidence>
<gene>
    <name evidence="7" type="ORF">HNR61_000742</name>
</gene>
<dbReference type="SUPFAM" id="SSF103473">
    <property type="entry name" value="MFS general substrate transporter"/>
    <property type="match status" value="1"/>
</dbReference>